<gene>
    <name evidence="1" type="ORF">LTRI10_LOCUS30102</name>
</gene>
<name>A0AAV2EUF4_9ROSI</name>
<accession>A0AAV2EUF4</accession>
<dbReference type="AlphaFoldDB" id="A0AAV2EUF4"/>
<sequence length="80" mass="9230">MWCLSQKSLEVRLKSIWLESMGTMKSVRRLDLLTRRMSQLKQEVGEIRKGEDDVKLSNLLVYTEMEVKPTSPSGKSCARL</sequence>
<reference evidence="1 2" key="1">
    <citation type="submission" date="2024-04" db="EMBL/GenBank/DDBJ databases">
        <authorList>
            <person name="Fracassetti M."/>
        </authorList>
    </citation>
    <scope>NUCLEOTIDE SEQUENCE [LARGE SCALE GENOMIC DNA]</scope>
</reference>
<dbReference type="EMBL" id="OZ034818">
    <property type="protein sequence ID" value="CAL1389228.1"/>
    <property type="molecule type" value="Genomic_DNA"/>
</dbReference>
<proteinExistence type="predicted"/>
<evidence type="ECO:0000313" key="2">
    <source>
        <dbReference type="Proteomes" id="UP001497516"/>
    </source>
</evidence>
<organism evidence="1 2">
    <name type="scientific">Linum trigynum</name>
    <dbReference type="NCBI Taxonomy" id="586398"/>
    <lineage>
        <taxon>Eukaryota</taxon>
        <taxon>Viridiplantae</taxon>
        <taxon>Streptophyta</taxon>
        <taxon>Embryophyta</taxon>
        <taxon>Tracheophyta</taxon>
        <taxon>Spermatophyta</taxon>
        <taxon>Magnoliopsida</taxon>
        <taxon>eudicotyledons</taxon>
        <taxon>Gunneridae</taxon>
        <taxon>Pentapetalae</taxon>
        <taxon>rosids</taxon>
        <taxon>fabids</taxon>
        <taxon>Malpighiales</taxon>
        <taxon>Linaceae</taxon>
        <taxon>Linum</taxon>
    </lineage>
</organism>
<dbReference type="Proteomes" id="UP001497516">
    <property type="component" value="Chromosome 5"/>
</dbReference>
<keyword evidence="2" id="KW-1185">Reference proteome</keyword>
<evidence type="ECO:0000313" key="1">
    <source>
        <dbReference type="EMBL" id="CAL1389228.1"/>
    </source>
</evidence>
<protein>
    <submittedName>
        <fullName evidence="1">Uncharacterized protein</fullName>
    </submittedName>
</protein>